<protein>
    <submittedName>
        <fullName evidence="10">Multidrug resistance protein B</fullName>
    </submittedName>
</protein>
<feature type="transmembrane region" description="Helical" evidence="8">
    <location>
        <begin position="251"/>
        <end position="270"/>
    </location>
</feature>
<dbReference type="CDD" id="cd17503">
    <property type="entry name" value="MFS_LmrB_MDR_like"/>
    <property type="match status" value="1"/>
</dbReference>
<dbReference type="InterPro" id="IPR020846">
    <property type="entry name" value="MFS_dom"/>
</dbReference>
<evidence type="ECO:0000259" key="9">
    <source>
        <dbReference type="PROSITE" id="PS50850"/>
    </source>
</evidence>
<evidence type="ECO:0000256" key="2">
    <source>
        <dbReference type="ARBA" id="ARBA00008537"/>
    </source>
</evidence>
<evidence type="ECO:0000313" key="11">
    <source>
        <dbReference type="Proteomes" id="UP000064029"/>
    </source>
</evidence>
<feature type="transmembrane region" description="Helical" evidence="8">
    <location>
        <begin position="218"/>
        <end position="239"/>
    </location>
</feature>
<dbReference type="PANTHER" id="PTHR42718:SF9">
    <property type="entry name" value="MAJOR FACILITATOR SUPERFAMILY MULTIDRUG TRANSPORTER MFSC"/>
    <property type="match status" value="1"/>
</dbReference>
<feature type="transmembrane region" description="Helical" evidence="8">
    <location>
        <begin position="157"/>
        <end position="180"/>
    </location>
</feature>
<feature type="transmembrane region" description="Helical" evidence="8">
    <location>
        <begin position="320"/>
        <end position="343"/>
    </location>
</feature>
<keyword evidence="5 8" id="KW-0812">Transmembrane</keyword>
<feature type="domain" description="Major facilitator superfamily (MFS) profile" evidence="9">
    <location>
        <begin position="34"/>
        <end position="521"/>
    </location>
</feature>
<evidence type="ECO:0000256" key="1">
    <source>
        <dbReference type="ARBA" id="ARBA00004651"/>
    </source>
</evidence>
<dbReference type="Proteomes" id="UP000064029">
    <property type="component" value="Unassembled WGS sequence"/>
</dbReference>
<keyword evidence="3" id="KW-0813">Transport</keyword>
<accession>A0A118HTL1</accession>
<feature type="transmembrane region" description="Helical" evidence="8">
    <location>
        <begin position="186"/>
        <end position="206"/>
    </location>
</feature>
<sequence>MALFPRLSRLALSARDPAPKQPLEPLTGAPLILAAIAISIANFMQTLDLTIANVAVPTIAGDLGVAPDMGTWMLTSFATPLAITLPLTGWLAQRFGQVRLFMISLLLFVLTSILCCLAPNFEALLVFRALQGAASGPITALSQALLLALFPSARRHVALSVWQTTTFVAPVLGPIAGGWITDNVSWPYIFYVNVPTGALVLVVLMRQLAGRDNPTRRLPVDLVGLLLLAAAFGSLQLLLDRGENLDWFASDQIRVLAAVAVASFVALILWELTESHPIVDLRLFSSREFAAGTIAITLGFGLYYGALVLVPLWLQTQQQYTATWAGIATAPLGIAGIVLAPLIGKLHGRTDPRQLATIALIGWGAASFWRMGFNTDVAIGDIAANSLLMGAATAFFITPLVSLSIASLSREQLPAASGLQNALRRLGTSIATSVAPTYFERRSRVHHTYLVDRITPFDPGAADWLAQLDRAGLSPSGALASVARTLDNQAHMLALNDFSFGCLLLFCATLLTVWSIRYRRA</sequence>
<feature type="transmembrane region" description="Helical" evidence="8">
    <location>
        <begin position="100"/>
        <end position="121"/>
    </location>
</feature>
<dbReference type="AlphaFoldDB" id="A0A118HTL1"/>
<dbReference type="PROSITE" id="PS50850">
    <property type="entry name" value="MFS"/>
    <property type="match status" value="1"/>
</dbReference>
<dbReference type="GO" id="GO:0005886">
    <property type="term" value="C:plasma membrane"/>
    <property type="evidence" value="ECO:0007669"/>
    <property type="project" value="UniProtKB-SubCell"/>
</dbReference>
<dbReference type="GO" id="GO:0022857">
    <property type="term" value="F:transmembrane transporter activity"/>
    <property type="evidence" value="ECO:0007669"/>
    <property type="project" value="InterPro"/>
</dbReference>
<evidence type="ECO:0000256" key="3">
    <source>
        <dbReference type="ARBA" id="ARBA00022448"/>
    </source>
</evidence>
<reference evidence="10 11" key="1">
    <citation type="submission" date="2015-11" db="EMBL/GenBank/DDBJ databases">
        <title>Expanding the genomic diversity of Burkholderia species for the development of highly accurate diagnostics.</title>
        <authorList>
            <person name="Sahl J."/>
            <person name="Keim P."/>
            <person name="Wagner D."/>
        </authorList>
    </citation>
    <scope>NUCLEOTIDE SEQUENCE [LARGE SCALE GENOMIC DNA]</scope>
    <source>
        <strain evidence="10 11">MSMB2036</strain>
    </source>
</reference>
<feature type="transmembrane region" description="Helical" evidence="8">
    <location>
        <begin position="498"/>
        <end position="516"/>
    </location>
</feature>
<feature type="transmembrane region" description="Helical" evidence="8">
    <location>
        <begin position="291"/>
        <end position="314"/>
    </location>
</feature>
<dbReference type="PANTHER" id="PTHR42718">
    <property type="entry name" value="MAJOR FACILITATOR SUPERFAMILY MULTIDRUG TRANSPORTER MFSC"/>
    <property type="match status" value="1"/>
</dbReference>
<dbReference type="RefSeq" id="WP_059751654.1">
    <property type="nucleotide sequence ID" value="NZ_LOXM01000119.1"/>
</dbReference>
<feature type="transmembrane region" description="Helical" evidence="8">
    <location>
        <begin position="72"/>
        <end position="93"/>
    </location>
</feature>
<dbReference type="InterPro" id="IPR036259">
    <property type="entry name" value="MFS_trans_sf"/>
</dbReference>
<dbReference type="NCBIfam" id="TIGR00711">
    <property type="entry name" value="efflux_EmrB"/>
    <property type="match status" value="1"/>
</dbReference>
<feature type="transmembrane region" description="Helical" evidence="8">
    <location>
        <begin position="378"/>
        <end position="401"/>
    </location>
</feature>
<keyword evidence="6 8" id="KW-1133">Transmembrane helix</keyword>
<dbReference type="Pfam" id="PF07690">
    <property type="entry name" value="MFS_1"/>
    <property type="match status" value="1"/>
</dbReference>
<dbReference type="InterPro" id="IPR004638">
    <property type="entry name" value="EmrB-like"/>
</dbReference>
<comment type="similarity">
    <text evidence="2">Belongs to the major facilitator superfamily. EmrB family.</text>
</comment>
<evidence type="ECO:0000313" key="10">
    <source>
        <dbReference type="EMBL" id="KVG67756.1"/>
    </source>
</evidence>
<dbReference type="Gene3D" id="1.20.1250.20">
    <property type="entry name" value="MFS general substrate transporter like domains"/>
    <property type="match status" value="1"/>
</dbReference>
<evidence type="ECO:0000256" key="6">
    <source>
        <dbReference type="ARBA" id="ARBA00022989"/>
    </source>
</evidence>
<dbReference type="InterPro" id="IPR011701">
    <property type="entry name" value="MFS"/>
</dbReference>
<organism evidence="10 11">
    <name type="scientific">Burkholderia ubonensis</name>
    <dbReference type="NCBI Taxonomy" id="101571"/>
    <lineage>
        <taxon>Bacteria</taxon>
        <taxon>Pseudomonadati</taxon>
        <taxon>Pseudomonadota</taxon>
        <taxon>Betaproteobacteria</taxon>
        <taxon>Burkholderiales</taxon>
        <taxon>Burkholderiaceae</taxon>
        <taxon>Burkholderia</taxon>
        <taxon>Burkholderia cepacia complex</taxon>
    </lineage>
</organism>
<dbReference type="OrthoDB" id="9807274at2"/>
<keyword evidence="7 8" id="KW-0472">Membrane</keyword>
<gene>
    <name evidence="10" type="primary">emrB</name>
    <name evidence="10" type="ORF">WJ33_24575</name>
</gene>
<dbReference type="SUPFAM" id="SSF103473">
    <property type="entry name" value="MFS general substrate transporter"/>
    <property type="match status" value="1"/>
</dbReference>
<dbReference type="Gene3D" id="1.20.1720.10">
    <property type="entry name" value="Multidrug resistance protein D"/>
    <property type="match status" value="1"/>
</dbReference>
<evidence type="ECO:0000256" key="4">
    <source>
        <dbReference type="ARBA" id="ARBA00022475"/>
    </source>
</evidence>
<feature type="transmembrane region" description="Helical" evidence="8">
    <location>
        <begin position="133"/>
        <end position="150"/>
    </location>
</feature>
<comment type="subcellular location">
    <subcellularLocation>
        <location evidence="1">Cell membrane</location>
        <topology evidence="1">Multi-pass membrane protein</topology>
    </subcellularLocation>
</comment>
<feature type="transmembrane region" description="Helical" evidence="8">
    <location>
        <begin position="25"/>
        <end position="44"/>
    </location>
</feature>
<evidence type="ECO:0000256" key="5">
    <source>
        <dbReference type="ARBA" id="ARBA00022692"/>
    </source>
</evidence>
<name>A0A118HTL1_9BURK</name>
<evidence type="ECO:0000256" key="8">
    <source>
        <dbReference type="SAM" id="Phobius"/>
    </source>
</evidence>
<dbReference type="EMBL" id="LOXM01000119">
    <property type="protein sequence ID" value="KVG67756.1"/>
    <property type="molecule type" value="Genomic_DNA"/>
</dbReference>
<proteinExistence type="inferred from homology"/>
<comment type="caution">
    <text evidence="10">The sequence shown here is derived from an EMBL/GenBank/DDBJ whole genome shotgun (WGS) entry which is preliminary data.</text>
</comment>
<evidence type="ECO:0000256" key="7">
    <source>
        <dbReference type="ARBA" id="ARBA00023136"/>
    </source>
</evidence>
<feature type="transmembrane region" description="Helical" evidence="8">
    <location>
        <begin position="355"/>
        <end position="372"/>
    </location>
</feature>
<keyword evidence="4" id="KW-1003">Cell membrane</keyword>